<dbReference type="InterPro" id="IPR046347">
    <property type="entry name" value="bZIP_sf"/>
</dbReference>
<reference evidence="2 3" key="1">
    <citation type="submission" date="2015-01" db="EMBL/GenBank/DDBJ databases">
        <title>The Genome Sequence of Exophiala spinifera CBS89968.</title>
        <authorList>
            <consortium name="The Broad Institute Genomics Platform"/>
            <person name="Cuomo C."/>
            <person name="de Hoog S."/>
            <person name="Gorbushina A."/>
            <person name="Stielow B."/>
            <person name="Teixiera M."/>
            <person name="Abouelleil A."/>
            <person name="Chapman S.B."/>
            <person name="Priest M."/>
            <person name="Young S.K."/>
            <person name="Wortman J."/>
            <person name="Nusbaum C."/>
            <person name="Birren B."/>
        </authorList>
    </citation>
    <scope>NUCLEOTIDE SEQUENCE [LARGE SCALE GENOMIC DNA]</scope>
    <source>
        <strain evidence="2 3">CBS 89968</strain>
    </source>
</reference>
<evidence type="ECO:0000313" key="3">
    <source>
        <dbReference type="Proteomes" id="UP000053328"/>
    </source>
</evidence>
<dbReference type="InterPro" id="IPR021833">
    <property type="entry name" value="DUF3425"/>
</dbReference>
<name>A0A0D2B8Z6_9EURO</name>
<evidence type="ECO:0000313" key="2">
    <source>
        <dbReference type="EMBL" id="KIW15130.1"/>
    </source>
</evidence>
<evidence type="ECO:0000256" key="1">
    <source>
        <dbReference type="SAM" id="MobiDB-lite"/>
    </source>
</evidence>
<accession>A0A0D2B8Z6</accession>
<dbReference type="PANTHER" id="PTHR37012">
    <property type="entry name" value="B-ZIP TRANSCRIPTION FACTOR (EUROFUNG)-RELATED"/>
    <property type="match status" value="1"/>
</dbReference>
<keyword evidence="3" id="KW-1185">Reference proteome</keyword>
<dbReference type="GeneID" id="27335000"/>
<dbReference type="CDD" id="cd14688">
    <property type="entry name" value="bZIP_YAP"/>
    <property type="match status" value="1"/>
</dbReference>
<dbReference type="Pfam" id="PF11905">
    <property type="entry name" value="DUF3425"/>
    <property type="match status" value="1"/>
</dbReference>
<evidence type="ECO:0008006" key="4">
    <source>
        <dbReference type="Google" id="ProtNLM"/>
    </source>
</evidence>
<dbReference type="GO" id="GO:0003700">
    <property type="term" value="F:DNA-binding transcription factor activity"/>
    <property type="evidence" value="ECO:0007669"/>
    <property type="project" value="InterPro"/>
</dbReference>
<dbReference type="EMBL" id="KN847496">
    <property type="protein sequence ID" value="KIW15130.1"/>
    <property type="molecule type" value="Genomic_DNA"/>
</dbReference>
<dbReference type="Proteomes" id="UP000053328">
    <property type="component" value="Unassembled WGS sequence"/>
</dbReference>
<organism evidence="2 3">
    <name type="scientific">Exophiala spinifera</name>
    <dbReference type="NCBI Taxonomy" id="91928"/>
    <lineage>
        <taxon>Eukaryota</taxon>
        <taxon>Fungi</taxon>
        <taxon>Dikarya</taxon>
        <taxon>Ascomycota</taxon>
        <taxon>Pezizomycotina</taxon>
        <taxon>Eurotiomycetes</taxon>
        <taxon>Chaetothyriomycetidae</taxon>
        <taxon>Chaetothyriales</taxon>
        <taxon>Herpotrichiellaceae</taxon>
        <taxon>Exophiala</taxon>
    </lineage>
</organism>
<dbReference type="SUPFAM" id="SSF57959">
    <property type="entry name" value="Leucine zipper domain"/>
    <property type="match status" value="1"/>
</dbReference>
<feature type="region of interest" description="Disordered" evidence="1">
    <location>
        <begin position="1"/>
        <end position="25"/>
    </location>
</feature>
<dbReference type="AlphaFoldDB" id="A0A0D2B8Z6"/>
<gene>
    <name evidence="2" type="ORF">PV08_07917</name>
</gene>
<dbReference type="HOGENOM" id="CLU_038488_0_0_1"/>
<dbReference type="VEuPathDB" id="FungiDB:PV08_07917"/>
<sequence length="555" mass="62679">MASRSPAKVPSPDSRQSAAAQRRARNRISQRLFRERKSLYVQQLESRLADASRSDDSRLQAAQSENKMLRNALLSARKRVLGLSTALSNVADSIGASLRLGPPYDLESTLPNLDGSGESELLQENRHEAPSFGRLNEIRADDEPEAVAAIPSGNKVNVSTPDTYCLENGEAQRSDIDNLNWLLGAKSPFPMAGENVASTRSMATDAFDEVFRATHTLRAGNSFDFFEPEIGDLNRTHTYILSQTGTFSPPGNANFSSVFSSHLAACEYFIKQSKAYKLRHRDGGSEILSKLVSNMVSMFVNTAWPEMRVWWAYMTASASVERIIRWRLEPCSESYLALFPCHRPTAMQLCSVYPSIIDWVFFPSIRDKLIEVYSHSWMLDEIICEMSAALVVESELSGILLGQREGLPRQGYFRIWDLVQTISRDERETRFGLMPYTAPDEGFGHIQEWAADSESPYHIDQDDDEEQWTPMLLEDIFLSKKAALKLFKLLRMNDRQRVKLDPVFAVTYPAICQDHSIFAKGLDCTKKSGEKVSLPRPLTREVILNYKMMLWRGST</sequence>
<dbReference type="Gene3D" id="1.20.5.170">
    <property type="match status" value="1"/>
</dbReference>
<proteinExistence type="predicted"/>
<dbReference type="RefSeq" id="XP_016235346.1">
    <property type="nucleotide sequence ID" value="XM_016382244.1"/>
</dbReference>
<dbReference type="PANTHER" id="PTHR37012:SF2">
    <property type="entry name" value="BZIP DOMAIN-CONTAINING PROTEIN-RELATED"/>
    <property type="match status" value="1"/>
</dbReference>
<dbReference type="OrthoDB" id="10261951at2759"/>
<protein>
    <recommendedName>
        <fullName evidence="4">BZIP domain-containing protein</fullName>
    </recommendedName>
</protein>